<feature type="region of interest" description="Disordered" evidence="1">
    <location>
        <begin position="462"/>
        <end position="546"/>
    </location>
</feature>
<reference evidence="4" key="1">
    <citation type="journal article" date="2020" name="Stud. Mycol.">
        <title>101 Dothideomycetes genomes: A test case for predicting lifestyles and emergence of pathogens.</title>
        <authorList>
            <person name="Haridas S."/>
            <person name="Albert R."/>
            <person name="Binder M."/>
            <person name="Bloem J."/>
            <person name="LaButti K."/>
            <person name="Salamov A."/>
            <person name="Andreopoulos B."/>
            <person name="Baker S."/>
            <person name="Barry K."/>
            <person name="Bills G."/>
            <person name="Bluhm B."/>
            <person name="Cannon C."/>
            <person name="Castanera R."/>
            <person name="Culley D."/>
            <person name="Daum C."/>
            <person name="Ezra D."/>
            <person name="Gonzalez J."/>
            <person name="Henrissat B."/>
            <person name="Kuo A."/>
            <person name="Liang C."/>
            <person name="Lipzen A."/>
            <person name="Lutzoni F."/>
            <person name="Magnuson J."/>
            <person name="Mondo S."/>
            <person name="Nolan M."/>
            <person name="Ohm R."/>
            <person name="Pangilinan J."/>
            <person name="Park H.-J."/>
            <person name="Ramirez L."/>
            <person name="Alfaro M."/>
            <person name="Sun H."/>
            <person name="Tritt A."/>
            <person name="Yoshinaga Y."/>
            <person name="Zwiers L.-H."/>
            <person name="Turgeon B."/>
            <person name="Goodwin S."/>
            <person name="Spatafora J."/>
            <person name="Crous P."/>
            <person name="Grigoriev I."/>
        </authorList>
    </citation>
    <scope>NUCLEOTIDE SEQUENCE [LARGE SCALE GENOMIC DNA]</scope>
    <source>
        <strain evidence="4">CBS 304.66</strain>
    </source>
</reference>
<dbReference type="GO" id="GO:0051015">
    <property type="term" value="F:actin filament binding"/>
    <property type="evidence" value="ECO:0007669"/>
    <property type="project" value="TreeGrafter"/>
</dbReference>
<feature type="region of interest" description="Disordered" evidence="1">
    <location>
        <begin position="245"/>
        <end position="273"/>
    </location>
</feature>
<accession>A0A9P4K0I4</accession>
<dbReference type="Proteomes" id="UP000800093">
    <property type="component" value="Unassembled WGS sequence"/>
</dbReference>
<keyword evidence="4" id="KW-1185">Reference proteome</keyword>
<dbReference type="InterPro" id="IPR011009">
    <property type="entry name" value="Kinase-like_dom_sf"/>
</dbReference>
<comment type="caution">
    <text evidence="3">The sequence shown here is derived from an EMBL/GenBank/DDBJ whole genome shotgun (WGS) entry which is preliminary data.</text>
</comment>
<dbReference type="AlphaFoldDB" id="A0A9P4K0I4"/>
<dbReference type="GO" id="GO:0004672">
    <property type="term" value="F:protein kinase activity"/>
    <property type="evidence" value="ECO:0007669"/>
    <property type="project" value="InterPro"/>
</dbReference>
<dbReference type="PANTHER" id="PTHR10829:SF25">
    <property type="entry name" value="DREBRIN-LIKE PROTEIN"/>
    <property type="match status" value="1"/>
</dbReference>
<dbReference type="OrthoDB" id="2156052at2759"/>
<gene>
    <name evidence="3" type="ORF">CC78DRAFT_505484</name>
</gene>
<feature type="domain" description="Protein kinase" evidence="2">
    <location>
        <begin position="600"/>
        <end position="797"/>
    </location>
</feature>
<dbReference type="GO" id="GO:0005884">
    <property type="term" value="C:actin filament"/>
    <property type="evidence" value="ECO:0007669"/>
    <property type="project" value="TreeGrafter"/>
</dbReference>
<feature type="compositionally biased region" description="Basic and acidic residues" evidence="1">
    <location>
        <begin position="12"/>
        <end position="90"/>
    </location>
</feature>
<protein>
    <recommendedName>
        <fullName evidence="2">Protein kinase domain-containing protein</fullName>
    </recommendedName>
</protein>
<evidence type="ECO:0000259" key="2">
    <source>
        <dbReference type="PROSITE" id="PS50011"/>
    </source>
</evidence>
<evidence type="ECO:0000313" key="4">
    <source>
        <dbReference type="Proteomes" id="UP000800093"/>
    </source>
</evidence>
<proteinExistence type="predicted"/>
<evidence type="ECO:0000256" key="1">
    <source>
        <dbReference type="SAM" id="MobiDB-lite"/>
    </source>
</evidence>
<feature type="compositionally biased region" description="Basic residues" evidence="1">
    <location>
        <begin position="249"/>
        <end position="258"/>
    </location>
</feature>
<dbReference type="PROSITE" id="PS50011">
    <property type="entry name" value="PROTEIN_KINASE_DOM"/>
    <property type="match status" value="1"/>
</dbReference>
<evidence type="ECO:0000313" key="3">
    <source>
        <dbReference type="EMBL" id="KAF2257935.1"/>
    </source>
</evidence>
<dbReference type="PANTHER" id="PTHR10829">
    <property type="entry name" value="CORTACTIN AND DREBRIN"/>
    <property type="match status" value="1"/>
</dbReference>
<feature type="region of interest" description="Disordered" evidence="1">
    <location>
        <begin position="1"/>
        <end position="94"/>
    </location>
</feature>
<dbReference type="InterPro" id="IPR000719">
    <property type="entry name" value="Prot_kinase_dom"/>
</dbReference>
<dbReference type="GO" id="GO:0030833">
    <property type="term" value="P:regulation of actin filament polymerization"/>
    <property type="evidence" value="ECO:0007669"/>
    <property type="project" value="TreeGrafter"/>
</dbReference>
<organism evidence="3 4">
    <name type="scientific">Lojkania enalia</name>
    <dbReference type="NCBI Taxonomy" id="147567"/>
    <lineage>
        <taxon>Eukaryota</taxon>
        <taxon>Fungi</taxon>
        <taxon>Dikarya</taxon>
        <taxon>Ascomycota</taxon>
        <taxon>Pezizomycotina</taxon>
        <taxon>Dothideomycetes</taxon>
        <taxon>Pleosporomycetidae</taxon>
        <taxon>Pleosporales</taxon>
        <taxon>Pleosporales incertae sedis</taxon>
        <taxon>Lojkania</taxon>
    </lineage>
</organism>
<dbReference type="EMBL" id="ML986811">
    <property type="protein sequence ID" value="KAF2257935.1"/>
    <property type="molecule type" value="Genomic_DNA"/>
</dbReference>
<dbReference type="GO" id="GO:0030864">
    <property type="term" value="C:cortical actin cytoskeleton"/>
    <property type="evidence" value="ECO:0007669"/>
    <property type="project" value="TreeGrafter"/>
</dbReference>
<dbReference type="GO" id="GO:0005524">
    <property type="term" value="F:ATP binding"/>
    <property type="evidence" value="ECO:0007669"/>
    <property type="project" value="InterPro"/>
</dbReference>
<dbReference type="Gene3D" id="3.30.200.20">
    <property type="entry name" value="Phosphorylase Kinase, domain 1"/>
    <property type="match status" value="1"/>
</dbReference>
<name>A0A9P4K0I4_9PLEO</name>
<dbReference type="SUPFAM" id="SSF56112">
    <property type="entry name" value="Protein kinase-like (PK-like)"/>
    <property type="match status" value="1"/>
</dbReference>
<dbReference type="Gene3D" id="1.10.510.10">
    <property type="entry name" value="Transferase(Phosphotransferase) domain 1"/>
    <property type="match status" value="1"/>
</dbReference>
<sequence length="797" mass="92009">MAQQSPDWKSLFLEEQRRREVAERAQEEEKQRRKEEQRRRKEEQRRREEEQRRREEEQRRREEEQRRREEEQRRREEAERAQETAEERTRKTTLPEFLDACHNHLHAGLAIQTDTTLSTRGDPANANNKLRPERLLVWEDFPAQQAAIWDDLMECDLVLERHFTSLHTLEESGEAVRRRMMSSELDLHLFQRSTVEDHVSSIIERLHDDRTLRRKFGLQGSVRFENHANTLSPESQLQEGIEQITVSGSRRRSPRLRAKAKEPQSVATGRTRLTRSSRPRADQFCVYNTSTHNAENRIAAFIIEYKAPHKLPLGYIYEGLEEMVFNDVVWYKETDTPRDHFRRLIAAVITQAFSYMVKMGSEYGCVCTGEASIFLRIPEDPRTVYYFLSVPKGDVGESTGWTPDLDGANRLHLTAVGQMLAFTLRALQTPPRNHEWRANAASQLNGWEVIYDDLLDTIPLEDAPSSEYRPPRHDEFLRMSPIQLRRRQTPITSQSCAGPRDQHAASDEEPDSDTPSRRRPSPQGLPRTHATASSSSPSRSSRRGRSGQYCTQKCLLGLVKGGPLDLSCPNVRDHGESYHQIDLPTFLSRIRRQLSDDLDTDCEPVSRPGACGVLFRVRLKSHGYAVAAKCTPIDFVHRLEHEATVYDVLRPIQGIHVPVHLGNVDLESPYYYEGICELVHMMFLSFGGELISKHLTHENIAYVSQLADCSAQAIHDLGVLHKDLKPRNMLWSEETGQVMVIDFERAEIVKRRAVLGAISPNRKRKRASKDKAKSRVDGSWLFEQERWRVAIELRSLT</sequence>